<dbReference type="Pfam" id="PF08327">
    <property type="entry name" value="AHSA1"/>
    <property type="match status" value="1"/>
</dbReference>
<evidence type="ECO:0000259" key="2">
    <source>
        <dbReference type="Pfam" id="PF08327"/>
    </source>
</evidence>
<reference evidence="3" key="1">
    <citation type="submission" date="2016-10" db="EMBL/GenBank/DDBJ databases">
        <authorList>
            <person name="de Groot N.N."/>
        </authorList>
    </citation>
    <scope>NUCLEOTIDE SEQUENCE [LARGE SCALE GENOMIC DNA]</scope>
    <source>
        <strain evidence="3">ATCC 20501</strain>
    </source>
</reference>
<evidence type="ECO:0000256" key="1">
    <source>
        <dbReference type="ARBA" id="ARBA00006817"/>
    </source>
</evidence>
<dbReference type="InterPro" id="IPR023393">
    <property type="entry name" value="START-like_dom_sf"/>
</dbReference>
<dbReference type="EMBL" id="FNVB01000004">
    <property type="protein sequence ID" value="SEG61587.1"/>
    <property type="molecule type" value="Genomic_DNA"/>
</dbReference>
<reference evidence="5 6" key="2">
    <citation type="submission" date="2016-10" db="EMBL/GenBank/DDBJ databases">
        <authorList>
            <person name="Varghese N."/>
            <person name="Submissions S."/>
        </authorList>
    </citation>
    <scope>NUCLEOTIDE SEQUENCE [LARGE SCALE GENOMIC DNA]</scope>
    <source>
        <strain evidence="6">ATCC 20501</strain>
        <strain evidence="4 5">CGMCC 4.3529</strain>
    </source>
</reference>
<dbReference type="Proteomes" id="UP000236729">
    <property type="component" value="Unassembled WGS sequence"/>
</dbReference>
<dbReference type="SUPFAM" id="SSF55961">
    <property type="entry name" value="Bet v1-like"/>
    <property type="match status" value="1"/>
</dbReference>
<gene>
    <name evidence="3" type="ORF">SAMN02982929_02684</name>
    <name evidence="4" type="ORF">SAMN05216506_11581</name>
</gene>
<proteinExistence type="inferred from homology"/>
<dbReference type="Proteomes" id="UP000199690">
    <property type="component" value="Unassembled WGS sequence"/>
</dbReference>
<evidence type="ECO:0000313" key="4">
    <source>
        <dbReference type="EMBL" id="SFE86294.1"/>
    </source>
</evidence>
<name>A0A1H6BMF0_9PSEU</name>
<comment type="similarity">
    <text evidence="1">Belongs to the AHA1 family.</text>
</comment>
<organism evidence="3 6">
    <name type="scientific">Saccharopolyspora kobensis</name>
    <dbReference type="NCBI Taxonomy" id="146035"/>
    <lineage>
        <taxon>Bacteria</taxon>
        <taxon>Bacillati</taxon>
        <taxon>Actinomycetota</taxon>
        <taxon>Actinomycetes</taxon>
        <taxon>Pseudonocardiales</taxon>
        <taxon>Pseudonocardiaceae</taxon>
        <taxon>Saccharopolyspora</taxon>
    </lineage>
</organism>
<evidence type="ECO:0000313" key="3">
    <source>
        <dbReference type="EMBL" id="SEG61587.1"/>
    </source>
</evidence>
<dbReference type="RefSeq" id="WP_093357530.1">
    <property type="nucleotide sequence ID" value="NZ_FNVB01000004.1"/>
</dbReference>
<sequence length="147" mass="16325">MVPDRIEREIVIEAPVERVWAALLEPAFWLGEADPAGVEVREGGVLVSEHAEHAEFPQRIEKIDPNRYLSYRWASGFPGAEPDSGNSTLVEFTLTEESGATRLRVVETGFAGLAASEEQRRSSFEDNDGGWAGVLEELKEKVEKQRA</sequence>
<keyword evidence="5" id="KW-1185">Reference proteome</keyword>
<dbReference type="InterPro" id="IPR013538">
    <property type="entry name" value="ASHA1/2-like_C"/>
</dbReference>
<feature type="domain" description="Activator of Hsp90 ATPase homologue 1/2-like C-terminal" evidence="2">
    <location>
        <begin position="14"/>
        <end position="142"/>
    </location>
</feature>
<dbReference type="SMR" id="A0A1H6BMF0"/>
<dbReference type="Gene3D" id="3.30.530.20">
    <property type="match status" value="1"/>
</dbReference>
<accession>A0A1H6BMF0</accession>
<evidence type="ECO:0000313" key="5">
    <source>
        <dbReference type="Proteomes" id="UP000199690"/>
    </source>
</evidence>
<dbReference type="AlphaFoldDB" id="A0A1H6BMF0"/>
<evidence type="ECO:0000313" key="6">
    <source>
        <dbReference type="Proteomes" id="UP000236729"/>
    </source>
</evidence>
<accession>A0A1I2E088</accession>
<dbReference type="EMBL" id="FOME01000015">
    <property type="protein sequence ID" value="SFE86294.1"/>
    <property type="molecule type" value="Genomic_DNA"/>
</dbReference>
<protein>
    <submittedName>
        <fullName evidence="3">Uncharacterized conserved protein YndB, AHSA1/START domain</fullName>
    </submittedName>
</protein>